<dbReference type="Gene3D" id="3.10.20.800">
    <property type="match status" value="1"/>
</dbReference>
<feature type="transmembrane region" description="Helical" evidence="7">
    <location>
        <begin position="12"/>
        <end position="30"/>
    </location>
</feature>
<dbReference type="GO" id="GO:0005576">
    <property type="term" value="C:extracellular region"/>
    <property type="evidence" value="ECO:0007669"/>
    <property type="project" value="TreeGrafter"/>
</dbReference>
<gene>
    <name evidence="9" type="ORF">DWZ29_09165</name>
</gene>
<dbReference type="InterPro" id="IPR038063">
    <property type="entry name" value="Transpep_catalytic_dom"/>
</dbReference>
<protein>
    <recommendedName>
        <fullName evidence="8">L,D-TPase catalytic domain-containing protein</fullName>
    </recommendedName>
</protein>
<feature type="active site" description="Proton donor/acceptor" evidence="6">
    <location>
        <position position="407"/>
    </location>
</feature>
<dbReference type="SUPFAM" id="SSF143985">
    <property type="entry name" value="L,D-transpeptidase pre-catalytic domain-like"/>
    <property type="match status" value="1"/>
</dbReference>
<dbReference type="Gene3D" id="2.40.440.10">
    <property type="entry name" value="L,D-transpeptidase catalytic domain-like"/>
    <property type="match status" value="1"/>
</dbReference>
<evidence type="ECO:0000313" key="9">
    <source>
        <dbReference type="EMBL" id="RHN12671.1"/>
    </source>
</evidence>
<comment type="pathway">
    <text evidence="1 6">Cell wall biogenesis; peptidoglycan biosynthesis.</text>
</comment>
<dbReference type="GO" id="GO:0018104">
    <property type="term" value="P:peptidoglycan-protein cross-linking"/>
    <property type="evidence" value="ECO:0007669"/>
    <property type="project" value="TreeGrafter"/>
</dbReference>
<evidence type="ECO:0000256" key="4">
    <source>
        <dbReference type="ARBA" id="ARBA00022984"/>
    </source>
</evidence>
<organism evidence="9 10">
    <name type="scientific">Anaerobutyricum hallii</name>
    <dbReference type="NCBI Taxonomy" id="39488"/>
    <lineage>
        <taxon>Bacteria</taxon>
        <taxon>Bacillati</taxon>
        <taxon>Bacillota</taxon>
        <taxon>Clostridia</taxon>
        <taxon>Lachnospirales</taxon>
        <taxon>Lachnospiraceae</taxon>
        <taxon>Anaerobutyricum</taxon>
    </lineage>
</organism>
<reference evidence="9 10" key="1">
    <citation type="submission" date="2018-08" db="EMBL/GenBank/DDBJ databases">
        <title>A genome reference for cultivated species of the human gut microbiota.</title>
        <authorList>
            <person name="Zou Y."/>
            <person name="Xue W."/>
            <person name="Luo G."/>
        </authorList>
    </citation>
    <scope>NUCLEOTIDE SEQUENCE [LARGE SCALE GENOMIC DNA]</scope>
    <source>
        <strain evidence="9 10">AF31-17AC</strain>
    </source>
</reference>
<feature type="domain" description="L,D-TPase catalytic" evidence="8">
    <location>
        <begin position="333"/>
        <end position="452"/>
    </location>
</feature>
<keyword evidence="5 6" id="KW-0961">Cell wall biogenesis/degradation</keyword>
<dbReference type="GO" id="GO:0016740">
    <property type="term" value="F:transferase activity"/>
    <property type="evidence" value="ECO:0007669"/>
    <property type="project" value="UniProtKB-KW"/>
</dbReference>
<keyword evidence="7" id="KW-0472">Membrane</keyword>
<feature type="active site" description="Nucleophile" evidence="6">
    <location>
        <position position="428"/>
    </location>
</feature>
<dbReference type="PANTHER" id="PTHR30582">
    <property type="entry name" value="L,D-TRANSPEPTIDASE"/>
    <property type="match status" value="1"/>
</dbReference>
<keyword evidence="2" id="KW-0808">Transferase</keyword>
<evidence type="ECO:0000256" key="2">
    <source>
        <dbReference type="ARBA" id="ARBA00022679"/>
    </source>
</evidence>
<evidence type="ECO:0000256" key="6">
    <source>
        <dbReference type="PROSITE-ProRule" id="PRU01373"/>
    </source>
</evidence>
<dbReference type="GO" id="GO:0008360">
    <property type="term" value="P:regulation of cell shape"/>
    <property type="evidence" value="ECO:0007669"/>
    <property type="project" value="UniProtKB-UniRule"/>
</dbReference>
<dbReference type="AlphaFoldDB" id="A0A415U3Q3"/>
<evidence type="ECO:0000259" key="8">
    <source>
        <dbReference type="PROSITE" id="PS52029"/>
    </source>
</evidence>
<dbReference type="GO" id="GO:0071555">
    <property type="term" value="P:cell wall organization"/>
    <property type="evidence" value="ECO:0007669"/>
    <property type="project" value="UniProtKB-UniRule"/>
</dbReference>
<dbReference type="RefSeq" id="WP_118486116.1">
    <property type="nucleotide sequence ID" value="NZ_QRQO01000023.1"/>
</dbReference>
<dbReference type="EMBL" id="QRQO01000023">
    <property type="protein sequence ID" value="RHN12671.1"/>
    <property type="molecule type" value="Genomic_DNA"/>
</dbReference>
<dbReference type="InterPro" id="IPR005490">
    <property type="entry name" value="LD_TPept_cat_dom"/>
</dbReference>
<keyword evidence="7" id="KW-0812">Transmembrane</keyword>
<keyword evidence="7" id="KW-1133">Transmembrane helix</keyword>
<dbReference type="InterPro" id="IPR038054">
    <property type="entry name" value="LD_TPept-like_central_sf"/>
</dbReference>
<evidence type="ECO:0000256" key="3">
    <source>
        <dbReference type="ARBA" id="ARBA00022960"/>
    </source>
</evidence>
<dbReference type="PANTHER" id="PTHR30582:SF33">
    <property type="entry name" value="EXPORTED PROTEIN"/>
    <property type="match status" value="1"/>
</dbReference>
<evidence type="ECO:0000256" key="7">
    <source>
        <dbReference type="SAM" id="Phobius"/>
    </source>
</evidence>
<evidence type="ECO:0000313" key="10">
    <source>
        <dbReference type="Proteomes" id="UP000283700"/>
    </source>
</evidence>
<sequence length="452" mass="51889">MKKKILRITPVIILFCVYLCGYVYFSVHFLPKTIINGNRCGMKTVKEGNDLEKKRMRDYQIIMRLNNSECILMNKDVPYVRSDVRSEMKDILKKQKKFAWFLHLKDKKVFHIGKYVVDEDALKSSLNTFTFVHPEDIRQPENAKLKFNKKTQRYKIIEAVSGNKINFQKLISGVKKTAEAKKTYFDASKCYPQARVDSKSKQLLEAKKTLDAYLSCTIQYKSGTKNKKTLNANTIHEFLCWDKDFNVWINESLVKDYVEKELYHAFNTVGAKRTIHSPGSGKFTISGGTYGNQIDIEAETKEIIKDIKNSKMITREPKYFIKVTGSNNGIGKNYVDVNISKQKLWYIRKNKIVFSSDIVTGDPTTGHSTPTGMYYVEFKKTDYTMRKYNAHVNYWMPIDTGTGVGLHDASWRGSFGGEIYHGNGSHGCINMPTSKASVLYHMLPVNTPVIVH</sequence>
<dbReference type="Pfam" id="PF12229">
    <property type="entry name" value="PG_binding_4"/>
    <property type="match status" value="1"/>
</dbReference>
<dbReference type="InterPro" id="IPR050979">
    <property type="entry name" value="LD-transpeptidase"/>
</dbReference>
<keyword evidence="3 6" id="KW-0133">Cell shape</keyword>
<evidence type="ECO:0000256" key="1">
    <source>
        <dbReference type="ARBA" id="ARBA00004752"/>
    </source>
</evidence>
<dbReference type="PROSITE" id="PS52029">
    <property type="entry name" value="LD_TPASE"/>
    <property type="match status" value="1"/>
</dbReference>
<proteinExistence type="predicted"/>
<dbReference type="InterPro" id="IPR022029">
    <property type="entry name" value="YoaR-like_PG-bd"/>
</dbReference>
<keyword evidence="4 6" id="KW-0573">Peptidoglycan synthesis</keyword>
<dbReference type="GO" id="GO:0071972">
    <property type="term" value="F:peptidoglycan L,D-transpeptidase activity"/>
    <property type="evidence" value="ECO:0007669"/>
    <property type="project" value="TreeGrafter"/>
</dbReference>
<accession>A0A415U3Q3</accession>
<comment type="caution">
    <text evidence="9">The sequence shown here is derived from an EMBL/GenBank/DDBJ whole genome shotgun (WGS) entry which is preliminary data.</text>
</comment>
<dbReference type="SUPFAM" id="SSF141523">
    <property type="entry name" value="L,D-transpeptidase catalytic domain-like"/>
    <property type="match status" value="1"/>
</dbReference>
<dbReference type="CDD" id="cd16913">
    <property type="entry name" value="YkuD_like"/>
    <property type="match status" value="1"/>
</dbReference>
<name>A0A415U3Q3_9FIRM</name>
<dbReference type="UniPathway" id="UPA00219"/>
<dbReference type="Pfam" id="PF03734">
    <property type="entry name" value="YkuD"/>
    <property type="match status" value="1"/>
</dbReference>
<evidence type="ECO:0000256" key="5">
    <source>
        <dbReference type="ARBA" id="ARBA00023316"/>
    </source>
</evidence>
<dbReference type="Proteomes" id="UP000283700">
    <property type="component" value="Unassembled WGS sequence"/>
</dbReference>